<dbReference type="Proteomes" id="UP000240974">
    <property type="component" value="Unassembled WGS sequence"/>
</dbReference>
<organism evidence="1 2">
    <name type="scientific">Faecalibacillus intestinalis</name>
    <dbReference type="NCBI Taxonomy" id="1982626"/>
    <lineage>
        <taxon>Bacteria</taxon>
        <taxon>Bacillati</taxon>
        <taxon>Bacillota</taxon>
        <taxon>Erysipelotrichia</taxon>
        <taxon>Erysipelotrichales</taxon>
        <taxon>Coprobacillaceae</taxon>
        <taxon>Faecalibacillus</taxon>
    </lineage>
</organism>
<comment type="caution">
    <text evidence="1">The sequence shown here is derived from an EMBL/GenBank/DDBJ whole genome shotgun (WGS) entry which is preliminary data.</text>
</comment>
<proteinExistence type="predicted"/>
<reference evidence="1 2" key="1">
    <citation type="journal article" date="2019" name="Int. J. Syst. Evol. Microbiol.">
        <title>Faecalibacillus intestinalis gen. nov., sp. nov. and Faecalibacillus faecis sp. nov., isolated from human faeces.</title>
        <authorList>
            <person name="Seo B."/>
            <person name="Jeon K."/>
            <person name="Baek I."/>
            <person name="Lee Y.M."/>
            <person name="Baek K."/>
            <person name="Ko G."/>
        </authorList>
    </citation>
    <scope>NUCLEOTIDE SEQUENCE [LARGE SCALE GENOMIC DNA]</scope>
    <source>
        <strain evidence="1 2">SNUG30099</strain>
    </source>
</reference>
<sequence>MKEFEISEKVYNEILNSKIVIFVLLGYIDSKGNVCNKKLIDLLPTYKRKELTEYYEININELANENEVIFTCDDKDPVYCMFKSKFMKSEKGYTRSIKYVMPKKEWEKSLEKEKEVFFKNKEKFSERVEDNKHNSTDLSYINFENSDKLISSHVEIMNDVFLIELPKNIKKNTLKDNLKTIKYLINKNDIYYVNDIKIKCFTKKNCIVGKILKKITFKKNIAFKSNHLIFFPISSLYSGTRYLFLNLKNSIQKEQNNLTSVDFFCDKEVIDKVLCQKNINIKYNSKLITLIPKIQNICFTSASKSYYYKLQNVQFLNNYIRLNLEKTTAADFLNKTDFIVFKLIKMSDCYTAQLQTSDNKFKTDKNSKSEVNNYKTNIKSKHNKTSKRKTAIENNCSVKYVGDVLFIRCKAPSFFHAIKNGEITELNLIKYKHNLISSRYLENVKTVISYPELEAIHCKSTLRDGLVHFQLHNDDIEKKPILIKQYNYSYDYFAFFNSKETKEKLQLIKSSNNHATKHHNVIENEIQMVYFDKKFEKYSTIKIIAFYCRNCGMYFCYYEQFLAELKRLGLTLNDFLGKFYDENNTNLTLQVNSLNVKSILTKYGYSVSKQKGLSSAKRYQILSFIIDKNIMTKAHVISHIQYLIHYNGKKNSNKDAVVKWKEDIENITFK</sequence>
<evidence type="ECO:0000313" key="1">
    <source>
        <dbReference type="EMBL" id="PST42793.1"/>
    </source>
</evidence>
<evidence type="ECO:0000313" key="2">
    <source>
        <dbReference type="Proteomes" id="UP000240974"/>
    </source>
</evidence>
<dbReference type="RefSeq" id="WP_107029373.1">
    <property type="nucleotide sequence ID" value="NZ_PYLQ01000003.1"/>
</dbReference>
<dbReference type="EMBL" id="PYLQ01000003">
    <property type="protein sequence ID" value="PST42793.1"/>
    <property type="molecule type" value="Genomic_DNA"/>
</dbReference>
<keyword evidence="2" id="KW-1185">Reference proteome</keyword>
<accession>A0A2T3G5J2</accession>
<dbReference type="AlphaFoldDB" id="A0A2T3G5J2"/>
<name>A0A2T3G5J2_9FIRM</name>
<gene>
    <name evidence="1" type="ORF">C7U54_03845</name>
</gene>
<protein>
    <submittedName>
        <fullName evidence="1">Uncharacterized protein</fullName>
    </submittedName>
</protein>